<feature type="domain" description="CUB" evidence="4">
    <location>
        <begin position="369"/>
        <end position="464"/>
    </location>
</feature>
<dbReference type="KEGG" id="cvn:111110124"/>
<dbReference type="Gene3D" id="3.30.70.960">
    <property type="entry name" value="SEA domain"/>
    <property type="match status" value="1"/>
</dbReference>
<dbReference type="PROSITE" id="PS50024">
    <property type="entry name" value="SEA"/>
    <property type="match status" value="1"/>
</dbReference>
<reference evidence="7" key="1">
    <citation type="submission" date="2024-06" db="UniProtKB">
        <authorList>
            <consortium name="RefSeq"/>
        </authorList>
    </citation>
    <scope>NUCLEOTIDE SEQUENCE [LARGE SCALE GENOMIC DNA]</scope>
</reference>
<evidence type="ECO:0000256" key="3">
    <source>
        <dbReference type="PROSITE-ProRule" id="PRU00059"/>
    </source>
</evidence>
<dbReference type="SUPFAM" id="SSF49854">
    <property type="entry name" value="Spermadhesin, CUB domain"/>
    <property type="match status" value="1"/>
</dbReference>
<evidence type="ECO:0000259" key="6">
    <source>
        <dbReference type="PROSITE" id="PS50060"/>
    </source>
</evidence>
<evidence type="ECO:0000259" key="4">
    <source>
        <dbReference type="PROSITE" id="PS01180"/>
    </source>
</evidence>
<dbReference type="InterPro" id="IPR000859">
    <property type="entry name" value="CUB_dom"/>
</dbReference>
<dbReference type="InterPro" id="IPR035914">
    <property type="entry name" value="Sperma_CUB_dom_sf"/>
</dbReference>
<dbReference type="InterPro" id="IPR036364">
    <property type="entry name" value="SEA_dom_sf"/>
</dbReference>
<evidence type="ECO:0000256" key="2">
    <source>
        <dbReference type="ARBA" id="ARBA00023157"/>
    </source>
</evidence>
<organism evidence="7 8">
    <name type="scientific">Crassostrea virginica</name>
    <name type="common">Eastern oyster</name>
    <dbReference type="NCBI Taxonomy" id="6565"/>
    <lineage>
        <taxon>Eukaryota</taxon>
        <taxon>Metazoa</taxon>
        <taxon>Spiralia</taxon>
        <taxon>Lophotrochozoa</taxon>
        <taxon>Mollusca</taxon>
        <taxon>Bivalvia</taxon>
        <taxon>Autobranchia</taxon>
        <taxon>Pteriomorphia</taxon>
        <taxon>Ostreida</taxon>
        <taxon>Ostreoidea</taxon>
        <taxon>Ostreidae</taxon>
        <taxon>Crassostrea</taxon>
    </lineage>
</organism>
<dbReference type="Pfam" id="PF01390">
    <property type="entry name" value="SEA"/>
    <property type="match status" value="1"/>
</dbReference>
<name>A0A8B8BFR2_CRAVI</name>
<evidence type="ECO:0000313" key="8">
    <source>
        <dbReference type="RefSeq" id="XP_022302200.1"/>
    </source>
</evidence>
<dbReference type="GO" id="GO:0016020">
    <property type="term" value="C:membrane"/>
    <property type="evidence" value="ECO:0007669"/>
    <property type="project" value="InterPro"/>
</dbReference>
<dbReference type="SUPFAM" id="SSF49899">
    <property type="entry name" value="Concanavalin A-like lectins/glucanases"/>
    <property type="match status" value="1"/>
</dbReference>
<proteinExistence type="predicted"/>
<keyword evidence="7" id="KW-1185">Reference proteome</keyword>
<dbReference type="AlphaFoldDB" id="A0A8B8BFR2"/>
<evidence type="ECO:0000313" key="7">
    <source>
        <dbReference type="Proteomes" id="UP000694844"/>
    </source>
</evidence>
<feature type="domain" description="MAM" evidence="6">
    <location>
        <begin position="182"/>
        <end position="336"/>
    </location>
</feature>
<dbReference type="CDD" id="cd00041">
    <property type="entry name" value="CUB"/>
    <property type="match status" value="1"/>
</dbReference>
<feature type="disulfide bond" evidence="3">
    <location>
        <begin position="369"/>
        <end position="396"/>
    </location>
</feature>
<keyword evidence="2 3" id="KW-1015">Disulfide bond</keyword>
<comment type="caution">
    <text evidence="3">Lacks conserved residue(s) required for the propagation of feature annotation.</text>
</comment>
<dbReference type="GeneID" id="111110124"/>
<dbReference type="SMART" id="SM00137">
    <property type="entry name" value="MAM"/>
    <property type="match status" value="1"/>
</dbReference>
<feature type="domain" description="SEA" evidence="5">
    <location>
        <begin position="48"/>
        <end position="179"/>
    </location>
</feature>
<dbReference type="InterPro" id="IPR000082">
    <property type="entry name" value="SEA_dom"/>
</dbReference>
<reference evidence="8" key="2">
    <citation type="submission" date="2025-08" db="UniProtKB">
        <authorList>
            <consortium name="RefSeq"/>
        </authorList>
    </citation>
    <scope>IDENTIFICATION</scope>
    <source>
        <tissue evidence="8">Whole sample</tissue>
    </source>
</reference>
<dbReference type="PROSITE" id="PS01180">
    <property type="entry name" value="CUB"/>
    <property type="match status" value="1"/>
</dbReference>
<sequence length="464" mass="52216">MKSTTVYPSTQETTNDLPFTTQAPTMTTFPTTTEALLHHKQQFHQHHPSTVVSVLTDVELHDLPFHPNYKNTSSVMYQGMENMIISTVDSIYNKTLIALKNYKGCKLENISPHGSGIVVTYSQNFFNRTVEWNMPNATVRFEMNSTTVMVLTFMSLPSINSYMGLNITASDVHVREIGTTSHVCSFETTNEDCFLRNNNATNWMRGNNNTGPAFPFSGEHYLFTLGSSNSSSSSMTSVVLNLTTPSCLRFYYYITGNSSLEVYYIFSDHVYGPISLWKRTGYLGNKWHHSEIDISFSASNASYSYPYQLYLQATHLGPFKDVAIDYISLDNIPCNMTLTTTTTMPSPTEWTTSPPVMTTEWPSNSSGSCGGTFKEVTYMEIWSPNYPSNYPNRANCTWNIRAPQGRAIKIYFLYFSTESGYDYVQFIDGMDNRIIARYSGGIPSGTELITSGELLTIIFTSDSM</sequence>
<evidence type="ECO:0000259" key="5">
    <source>
        <dbReference type="PROSITE" id="PS50024"/>
    </source>
</evidence>
<evidence type="ECO:0000256" key="1">
    <source>
        <dbReference type="ARBA" id="ARBA00022737"/>
    </source>
</evidence>
<dbReference type="InterPro" id="IPR013320">
    <property type="entry name" value="ConA-like_dom_sf"/>
</dbReference>
<dbReference type="Pfam" id="PF00431">
    <property type="entry name" value="CUB"/>
    <property type="match status" value="1"/>
</dbReference>
<dbReference type="Pfam" id="PF00629">
    <property type="entry name" value="MAM"/>
    <property type="match status" value="1"/>
</dbReference>
<dbReference type="InterPro" id="IPR000998">
    <property type="entry name" value="MAM_dom"/>
</dbReference>
<dbReference type="OrthoDB" id="5975444at2759"/>
<dbReference type="SMART" id="SM00042">
    <property type="entry name" value="CUB"/>
    <property type="match status" value="1"/>
</dbReference>
<gene>
    <name evidence="8" type="primary">LOC111110124</name>
</gene>
<dbReference type="Gene3D" id="2.60.120.290">
    <property type="entry name" value="Spermadhesin, CUB domain"/>
    <property type="match status" value="1"/>
</dbReference>
<dbReference type="PROSITE" id="PS50060">
    <property type="entry name" value="MAM_2"/>
    <property type="match status" value="1"/>
</dbReference>
<accession>A0A8B8BFR2</accession>
<dbReference type="SUPFAM" id="SSF82671">
    <property type="entry name" value="SEA domain"/>
    <property type="match status" value="1"/>
</dbReference>
<dbReference type="RefSeq" id="XP_022302200.1">
    <property type="nucleotide sequence ID" value="XM_022446492.1"/>
</dbReference>
<dbReference type="Gene3D" id="2.60.120.200">
    <property type="match status" value="1"/>
</dbReference>
<keyword evidence="1" id="KW-0677">Repeat</keyword>
<dbReference type="PANTHER" id="PTHR24251">
    <property type="entry name" value="OVOCHYMASE-RELATED"/>
    <property type="match status" value="1"/>
</dbReference>
<dbReference type="Proteomes" id="UP000694844">
    <property type="component" value="Chromosome 1"/>
</dbReference>
<protein>
    <submittedName>
        <fullName evidence="8">Enteropeptidase-like</fullName>
    </submittedName>
</protein>